<dbReference type="InterPro" id="IPR009057">
    <property type="entry name" value="Homeodomain-like_sf"/>
</dbReference>
<dbReference type="SUPFAM" id="SSF46689">
    <property type="entry name" value="Homeodomain-like"/>
    <property type="match status" value="1"/>
</dbReference>
<dbReference type="RefSeq" id="WP_326505043.1">
    <property type="nucleotide sequence ID" value="NZ_JAWIIV010000002.1"/>
</dbReference>
<sequence>MNEALDTRAKIVQALEQMIAAGENVSISAVAARTGVSHSLIYNRYPDLKERIKALKVRQKVHQKATNDEEVITRLFAKNKALQERIKSKNNGQVEESFRHLLVHIQQVYSMYDQLLDERNKMAERLSKR</sequence>
<gene>
    <name evidence="1" type="ORF">RY831_03980</name>
</gene>
<evidence type="ECO:0000313" key="1">
    <source>
        <dbReference type="EMBL" id="MEC4718294.1"/>
    </source>
</evidence>
<name>A0ABU6J3V4_9BURK</name>
<keyword evidence="2" id="KW-1185">Reference proteome</keyword>
<dbReference type="Proteomes" id="UP001352263">
    <property type="component" value="Unassembled WGS sequence"/>
</dbReference>
<dbReference type="Gene3D" id="1.10.357.10">
    <property type="entry name" value="Tetracycline Repressor, domain 2"/>
    <property type="match status" value="1"/>
</dbReference>
<organism evidence="1 2">
    <name type="scientific">Noviherbaspirillum album</name>
    <dbReference type="NCBI Taxonomy" id="3080276"/>
    <lineage>
        <taxon>Bacteria</taxon>
        <taxon>Pseudomonadati</taxon>
        <taxon>Pseudomonadota</taxon>
        <taxon>Betaproteobacteria</taxon>
        <taxon>Burkholderiales</taxon>
        <taxon>Oxalobacteraceae</taxon>
        <taxon>Noviherbaspirillum</taxon>
    </lineage>
</organism>
<protein>
    <submittedName>
        <fullName evidence="1">DUF6262 family protein</fullName>
    </submittedName>
</protein>
<dbReference type="EMBL" id="JAWIIV010000002">
    <property type="protein sequence ID" value="MEC4718294.1"/>
    <property type="molecule type" value="Genomic_DNA"/>
</dbReference>
<reference evidence="1 2" key="1">
    <citation type="submission" date="2023-10" db="EMBL/GenBank/DDBJ databases">
        <title>Noviherbaspirillum sp. CPCC 100848 genome assembly.</title>
        <authorList>
            <person name="Li X.Y."/>
            <person name="Fang X.M."/>
        </authorList>
    </citation>
    <scope>NUCLEOTIDE SEQUENCE [LARGE SCALE GENOMIC DNA]</scope>
    <source>
        <strain evidence="1 2">CPCC 100848</strain>
    </source>
</reference>
<accession>A0ABU6J3V4</accession>
<comment type="caution">
    <text evidence="1">The sequence shown here is derived from an EMBL/GenBank/DDBJ whole genome shotgun (WGS) entry which is preliminary data.</text>
</comment>
<proteinExistence type="predicted"/>
<evidence type="ECO:0000313" key="2">
    <source>
        <dbReference type="Proteomes" id="UP001352263"/>
    </source>
</evidence>